<proteinExistence type="inferred from homology"/>
<dbReference type="AlphaFoldDB" id="A0A086A441"/>
<evidence type="ECO:0000256" key="5">
    <source>
        <dbReference type="ARBA" id="ARBA00022692"/>
    </source>
</evidence>
<evidence type="ECO:0000256" key="1">
    <source>
        <dbReference type="ARBA" id="ARBA00004442"/>
    </source>
</evidence>
<dbReference type="EMBL" id="JPRM01000035">
    <property type="protein sequence ID" value="KFF11455.1"/>
    <property type="molecule type" value="Genomic_DNA"/>
</dbReference>
<comment type="caution">
    <text evidence="9">The sequence shown here is derived from an EMBL/GenBank/DDBJ whole genome shotgun (WGS) entry which is preliminary data.</text>
</comment>
<evidence type="ECO:0000256" key="7">
    <source>
        <dbReference type="ARBA" id="ARBA00023237"/>
    </source>
</evidence>
<keyword evidence="7" id="KW-0998">Cell outer membrane</keyword>
<evidence type="ECO:0000256" key="8">
    <source>
        <dbReference type="SAM" id="SignalP"/>
    </source>
</evidence>
<feature type="chain" id="PRO_5001802083" evidence="8">
    <location>
        <begin position="21"/>
        <end position="461"/>
    </location>
</feature>
<evidence type="ECO:0000313" key="12">
    <source>
        <dbReference type="Proteomes" id="UP000198424"/>
    </source>
</evidence>
<accession>A0A086A441</accession>
<name>A0A086A441_FLAHY</name>
<dbReference type="EMBL" id="MUGY01000013">
    <property type="protein sequence ID" value="OXA93654.1"/>
    <property type="molecule type" value="Genomic_DNA"/>
</dbReference>
<evidence type="ECO:0000313" key="9">
    <source>
        <dbReference type="EMBL" id="KFF11455.1"/>
    </source>
</evidence>
<evidence type="ECO:0000256" key="4">
    <source>
        <dbReference type="ARBA" id="ARBA00022452"/>
    </source>
</evidence>
<keyword evidence="3" id="KW-0813">Transport</keyword>
<dbReference type="PANTHER" id="PTHR30026:SF20">
    <property type="entry name" value="OUTER MEMBRANE PROTEIN TOLC"/>
    <property type="match status" value="1"/>
</dbReference>
<reference evidence="10 12" key="2">
    <citation type="submission" date="2016-11" db="EMBL/GenBank/DDBJ databases">
        <title>Whole genomes of Flavobacteriaceae.</title>
        <authorList>
            <person name="Stine C."/>
            <person name="Li C."/>
            <person name="Tadesse D."/>
        </authorList>
    </citation>
    <scope>NUCLEOTIDE SEQUENCE [LARGE SCALE GENOMIC DNA]</scope>
    <source>
        <strain evidence="10 12">ATCC 29551</strain>
    </source>
</reference>
<dbReference type="InterPro" id="IPR051906">
    <property type="entry name" value="TolC-like"/>
</dbReference>
<dbReference type="Pfam" id="PF02321">
    <property type="entry name" value="OEP"/>
    <property type="match status" value="2"/>
</dbReference>
<dbReference type="OrthoDB" id="654853at2"/>
<comment type="subcellular location">
    <subcellularLocation>
        <location evidence="1">Cell outer membrane</location>
    </subcellularLocation>
</comment>
<dbReference type="GO" id="GO:0015288">
    <property type="term" value="F:porin activity"/>
    <property type="evidence" value="ECO:0007669"/>
    <property type="project" value="TreeGrafter"/>
</dbReference>
<organism evidence="9 11">
    <name type="scientific">Flavobacterium hydatis</name>
    <name type="common">Cytophaga aquatilis</name>
    <dbReference type="NCBI Taxonomy" id="991"/>
    <lineage>
        <taxon>Bacteria</taxon>
        <taxon>Pseudomonadati</taxon>
        <taxon>Bacteroidota</taxon>
        <taxon>Flavobacteriia</taxon>
        <taxon>Flavobacteriales</taxon>
        <taxon>Flavobacteriaceae</taxon>
        <taxon>Flavobacterium</taxon>
    </lineage>
</organism>
<keyword evidence="4" id="KW-1134">Transmembrane beta strand</keyword>
<dbReference type="GO" id="GO:1990281">
    <property type="term" value="C:efflux pump complex"/>
    <property type="evidence" value="ECO:0007669"/>
    <property type="project" value="TreeGrafter"/>
</dbReference>
<keyword evidence="12" id="KW-1185">Reference proteome</keyword>
<evidence type="ECO:0000256" key="3">
    <source>
        <dbReference type="ARBA" id="ARBA00022448"/>
    </source>
</evidence>
<dbReference type="SUPFAM" id="SSF56954">
    <property type="entry name" value="Outer membrane efflux proteins (OEP)"/>
    <property type="match status" value="1"/>
</dbReference>
<dbReference type="Proteomes" id="UP000028712">
    <property type="component" value="Unassembled WGS sequence"/>
</dbReference>
<dbReference type="eggNOG" id="COG1538">
    <property type="taxonomic scope" value="Bacteria"/>
</dbReference>
<gene>
    <name evidence="10" type="ORF">B0A62_12955</name>
    <name evidence="9" type="ORF">IW20_19375</name>
</gene>
<evidence type="ECO:0000256" key="6">
    <source>
        <dbReference type="ARBA" id="ARBA00023136"/>
    </source>
</evidence>
<comment type="similarity">
    <text evidence="2">Belongs to the outer membrane factor (OMF) (TC 1.B.17) family.</text>
</comment>
<evidence type="ECO:0000313" key="10">
    <source>
        <dbReference type="EMBL" id="OXA93654.1"/>
    </source>
</evidence>
<sequence>MKMQFFALVFIGLASGNLLAQTVTLPNALERSVQNFEKIKAKEAMVLASRENVIYQKSQYLPDFTLMAQQSYGTINAQNGPLYGYGGLGVASTSMPLQEQNWNAAFGSLYLANINWNLFTFGKIKNQVAIAKADETVAQKDLDQLKFQHQVKVGAAYLNLLAAQRVKFVQDKNLERAEVVATTTESRSNSGLIPEVDFSLAKAEVANAKSAVIKANDLELDYSKALAVMMGEEYRKYELDSLFTNKTPTLLLESSLETSKHPILEWQNSAVQKSVQQEKLQSALGLPTISSFGAIQGRGSGFDWNYVQDNSAFSKSYSDGIGIDRSNYVVGIGISWNLMNVYRQSSKKKEQKFITQSLQKEYDYMNQELVAQQKLADDKLKNAFENFEETKTQVKAATEAYQQHTALYNNGLTTIVDLTQSFYTLNRAEIDYEIAQNNIWQALWIKAAAKGDLTILLNAIY</sequence>
<dbReference type="GO" id="GO:0009279">
    <property type="term" value="C:cell outer membrane"/>
    <property type="evidence" value="ECO:0007669"/>
    <property type="project" value="UniProtKB-SubCell"/>
</dbReference>
<evidence type="ECO:0000313" key="11">
    <source>
        <dbReference type="Proteomes" id="UP000028712"/>
    </source>
</evidence>
<reference evidence="9 11" key="1">
    <citation type="submission" date="2014-07" db="EMBL/GenBank/DDBJ databases">
        <title>Genome of Flavobacterium hydatis DSM 2063.</title>
        <authorList>
            <person name="Pipes S.E."/>
            <person name="Stropko S.J."/>
            <person name="Newman J.D."/>
        </authorList>
    </citation>
    <scope>NUCLEOTIDE SEQUENCE [LARGE SCALE GENOMIC DNA]</scope>
    <source>
        <strain evidence="9 11">DSM 2063</strain>
    </source>
</reference>
<feature type="signal peptide" evidence="8">
    <location>
        <begin position="1"/>
        <end position="20"/>
    </location>
</feature>
<dbReference type="GO" id="GO:0015562">
    <property type="term" value="F:efflux transmembrane transporter activity"/>
    <property type="evidence" value="ECO:0007669"/>
    <property type="project" value="InterPro"/>
</dbReference>
<keyword evidence="6" id="KW-0472">Membrane</keyword>
<keyword evidence="8" id="KW-0732">Signal</keyword>
<dbReference type="Gene3D" id="1.20.1600.10">
    <property type="entry name" value="Outer membrane efflux proteins (OEP)"/>
    <property type="match status" value="1"/>
</dbReference>
<dbReference type="InterPro" id="IPR003423">
    <property type="entry name" value="OMP_efflux"/>
</dbReference>
<dbReference type="STRING" id="991.IW20_19375"/>
<dbReference type="RefSeq" id="WP_035626003.1">
    <property type="nucleotide sequence ID" value="NZ_JBEWQG010000002.1"/>
</dbReference>
<keyword evidence="5" id="KW-0812">Transmembrane</keyword>
<dbReference type="Proteomes" id="UP000198424">
    <property type="component" value="Unassembled WGS sequence"/>
</dbReference>
<dbReference type="PANTHER" id="PTHR30026">
    <property type="entry name" value="OUTER MEMBRANE PROTEIN TOLC"/>
    <property type="match status" value="1"/>
</dbReference>
<protein>
    <submittedName>
        <fullName evidence="9">Transporter</fullName>
    </submittedName>
</protein>
<evidence type="ECO:0000256" key="2">
    <source>
        <dbReference type="ARBA" id="ARBA00007613"/>
    </source>
</evidence>